<dbReference type="Pfam" id="PF07589">
    <property type="entry name" value="PEP-CTERM"/>
    <property type="match status" value="1"/>
</dbReference>
<evidence type="ECO:0000256" key="1">
    <source>
        <dbReference type="SAM" id="SignalP"/>
    </source>
</evidence>
<evidence type="ECO:0000259" key="2">
    <source>
        <dbReference type="Pfam" id="PF07589"/>
    </source>
</evidence>
<keyword evidence="4" id="KW-1185">Reference proteome</keyword>
<gene>
    <name evidence="3" type="ORF">Q3O60_14200</name>
</gene>
<feature type="domain" description="Ice-binding protein C-terminal" evidence="2">
    <location>
        <begin position="240"/>
        <end position="262"/>
    </location>
</feature>
<name>A0ABT9H211_9GAMM</name>
<evidence type="ECO:0000313" key="3">
    <source>
        <dbReference type="EMBL" id="MDP4537341.1"/>
    </source>
</evidence>
<dbReference type="Proteomes" id="UP001231616">
    <property type="component" value="Unassembled WGS sequence"/>
</dbReference>
<dbReference type="NCBIfam" id="TIGR02595">
    <property type="entry name" value="PEP_CTERM"/>
    <property type="match status" value="1"/>
</dbReference>
<dbReference type="InterPro" id="IPR013424">
    <property type="entry name" value="Ice-binding_C"/>
</dbReference>
<proteinExistence type="predicted"/>
<accession>A0ABT9H211</accession>
<comment type="caution">
    <text evidence="3">The sequence shown here is derived from an EMBL/GenBank/DDBJ whole genome shotgun (WGS) entry which is preliminary data.</text>
</comment>
<dbReference type="NCBIfam" id="NF038132">
    <property type="entry name" value="PEP_NF038132"/>
    <property type="match status" value="1"/>
</dbReference>
<keyword evidence="1" id="KW-0732">Signal</keyword>
<dbReference type="EMBL" id="JAUZVZ010000023">
    <property type="protein sequence ID" value="MDP4537341.1"/>
    <property type="molecule type" value="Genomic_DNA"/>
</dbReference>
<organism evidence="3 4">
    <name type="scientific">Alkalimonas collagenimarina</name>
    <dbReference type="NCBI Taxonomy" id="400390"/>
    <lineage>
        <taxon>Bacteria</taxon>
        <taxon>Pseudomonadati</taxon>
        <taxon>Pseudomonadota</taxon>
        <taxon>Gammaproteobacteria</taxon>
        <taxon>Alkalimonas</taxon>
    </lineage>
</organism>
<dbReference type="RefSeq" id="WP_305894605.1">
    <property type="nucleotide sequence ID" value="NZ_JAUZVZ010000023.1"/>
</dbReference>
<evidence type="ECO:0000313" key="4">
    <source>
        <dbReference type="Proteomes" id="UP001231616"/>
    </source>
</evidence>
<sequence length="264" mass="27113">MKTKTIQKTLLNSALVAALAFAGTASASLFDSGLPSGWDCVGTCGALGADGDVTAPPTGSSQYGYVVSSSNGPTGIGLDGLVGTTGSTLKSNLFSAQDGDELNFIFNYISSDGAGYADYAWARLLNELNEEVAILFTARTTDSGSIVPGFGMPDPTATLNPDSVMMNPGAPNWSPLGGDSGSCFSTGCGYTGWIESSYNISAAGNYFLEFGVVNWNDTSFQSGLAFDGITVGGNPIDTNPVPVPATLGLLGLGLLGLRLRRKQK</sequence>
<feature type="signal peptide" evidence="1">
    <location>
        <begin position="1"/>
        <end position="27"/>
    </location>
</feature>
<protein>
    <submittedName>
        <fullName evidence="3">NF038132 family protein</fullName>
    </submittedName>
</protein>
<feature type="chain" id="PRO_5047493100" evidence="1">
    <location>
        <begin position="28"/>
        <end position="264"/>
    </location>
</feature>
<reference evidence="3 4" key="1">
    <citation type="submission" date="2023-08" db="EMBL/GenBank/DDBJ databases">
        <authorList>
            <person name="Joshi A."/>
            <person name="Thite S."/>
        </authorList>
    </citation>
    <scope>NUCLEOTIDE SEQUENCE [LARGE SCALE GENOMIC DNA]</scope>
    <source>
        <strain evidence="3 4">AC40</strain>
    </source>
</reference>